<evidence type="ECO:0000256" key="7">
    <source>
        <dbReference type="ARBA" id="ARBA00023136"/>
    </source>
</evidence>
<feature type="transmembrane region" description="Helical" evidence="8">
    <location>
        <begin position="60"/>
        <end position="78"/>
    </location>
</feature>
<gene>
    <name evidence="9" type="ordered locus">Hprae_1197</name>
</gene>
<keyword evidence="5 8" id="KW-0812">Transmembrane</keyword>
<dbReference type="Gene3D" id="1.10.3470.10">
    <property type="entry name" value="ABC transporter involved in vitamin B12 uptake, BtuC"/>
    <property type="match status" value="1"/>
</dbReference>
<dbReference type="FunFam" id="1.10.3470.10:FF:000001">
    <property type="entry name" value="Vitamin B12 ABC transporter permease BtuC"/>
    <property type="match status" value="1"/>
</dbReference>
<dbReference type="GO" id="GO:0033214">
    <property type="term" value="P:siderophore-iron import into cell"/>
    <property type="evidence" value="ECO:0007669"/>
    <property type="project" value="TreeGrafter"/>
</dbReference>
<organism evidence="9 10">
    <name type="scientific">Halanaerobium praevalens (strain ATCC 33744 / DSM 2228 / GSL)</name>
    <dbReference type="NCBI Taxonomy" id="572479"/>
    <lineage>
        <taxon>Bacteria</taxon>
        <taxon>Bacillati</taxon>
        <taxon>Bacillota</taxon>
        <taxon>Clostridia</taxon>
        <taxon>Halanaerobiales</taxon>
        <taxon>Halanaerobiaceae</taxon>
        <taxon>Halanaerobium</taxon>
    </lineage>
</organism>
<keyword evidence="7 8" id="KW-0472">Membrane</keyword>
<evidence type="ECO:0000256" key="6">
    <source>
        <dbReference type="ARBA" id="ARBA00022989"/>
    </source>
</evidence>
<feature type="transmembrane region" description="Helical" evidence="8">
    <location>
        <begin position="248"/>
        <end position="273"/>
    </location>
</feature>
<evidence type="ECO:0000313" key="9">
    <source>
        <dbReference type="EMBL" id="ADO77335.1"/>
    </source>
</evidence>
<dbReference type="STRING" id="572479.Hprae_1197"/>
<name>E3DM57_HALPG</name>
<dbReference type="HOGENOM" id="CLU_013016_0_3_9"/>
<feature type="transmembrane region" description="Helical" evidence="8">
    <location>
        <begin position="90"/>
        <end position="109"/>
    </location>
</feature>
<evidence type="ECO:0000256" key="2">
    <source>
        <dbReference type="ARBA" id="ARBA00007935"/>
    </source>
</evidence>
<dbReference type="InterPro" id="IPR037294">
    <property type="entry name" value="ABC_BtuC-like"/>
</dbReference>
<dbReference type="PANTHER" id="PTHR30472">
    <property type="entry name" value="FERRIC ENTEROBACTIN TRANSPORT SYSTEM PERMEASE PROTEIN"/>
    <property type="match status" value="1"/>
</dbReference>
<proteinExistence type="inferred from homology"/>
<dbReference type="GO" id="GO:0005886">
    <property type="term" value="C:plasma membrane"/>
    <property type="evidence" value="ECO:0007669"/>
    <property type="project" value="UniProtKB-SubCell"/>
</dbReference>
<dbReference type="KEGG" id="hpk:Hprae_1197"/>
<keyword evidence="4" id="KW-1003">Cell membrane</keyword>
<comment type="similarity">
    <text evidence="2">Belongs to the binding-protein-dependent transport system permease family. FecCD subfamily.</text>
</comment>
<dbReference type="PANTHER" id="PTHR30472:SF25">
    <property type="entry name" value="ABC TRANSPORTER PERMEASE PROTEIN MJ0876-RELATED"/>
    <property type="match status" value="1"/>
</dbReference>
<dbReference type="PATRIC" id="fig|572479.3.peg.1209"/>
<dbReference type="RefSeq" id="WP_014553362.1">
    <property type="nucleotide sequence ID" value="NC_017455.1"/>
</dbReference>
<evidence type="ECO:0000256" key="1">
    <source>
        <dbReference type="ARBA" id="ARBA00004651"/>
    </source>
</evidence>
<reference evidence="9 10" key="2">
    <citation type="journal article" date="2011" name="Stand. Genomic Sci.">
        <title>Complete genome sequence of the extremely halophilic Halanaerobium praevalens type strain (GSL).</title>
        <authorList>
            <person name="Ivanova N."/>
            <person name="Sikorski J."/>
            <person name="Chertkov O."/>
            <person name="Nolan M."/>
            <person name="Lucas S."/>
            <person name="Hammon N."/>
            <person name="Deshpande S."/>
            <person name="Cheng J.F."/>
            <person name="Tapia R."/>
            <person name="Han C."/>
            <person name="Goodwin L."/>
            <person name="Pitluck S."/>
            <person name="Huntemann M."/>
            <person name="Liolios K."/>
            <person name="Pagani I."/>
            <person name="Mavromatis K."/>
            <person name="Ovchinikova G."/>
            <person name="Pati A."/>
            <person name="Chen A."/>
            <person name="Palaniappan K."/>
            <person name="Land M."/>
            <person name="Hauser L."/>
            <person name="Brambilla E.M."/>
            <person name="Kannan K.P."/>
            <person name="Rohde M."/>
            <person name="Tindall B.J."/>
            <person name="Goker M."/>
            <person name="Detter J.C."/>
            <person name="Woyke T."/>
            <person name="Bristow J."/>
            <person name="Eisen J.A."/>
            <person name="Markowitz V."/>
            <person name="Hugenholtz P."/>
            <person name="Kyrpides N.C."/>
            <person name="Klenk H.P."/>
            <person name="Lapidus A."/>
        </authorList>
    </citation>
    <scope>NUCLEOTIDE SEQUENCE [LARGE SCALE GENOMIC DNA]</scope>
    <source>
        <strain evidence="10">ATCC 33744 / DSM 2228 / GSL</strain>
    </source>
</reference>
<keyword evidence="3" id="KW-0813">Transport</keyword>
<evidence type="ECO:0000256" key="3">
    <source>
        <dbReference type="ARBA" id="ARBA00022448"/>
    </source>
</evidence>
<dbReference type="EMBL" id="CP002175">
    <property type="protein sequence ID" value="ADO77335.1"/>
    <property type="molecule type" value="Genomic_DNA"/>
</dbReference>
<dbReference type="Proteomes" id="UP000006866">
    <property type="component" value="Chromosome"/>
</dbReference>
<feature type="transmembrane region" description="Helical" evidence="8">
    <location>
        <begin position="154"/>
        <end position="177"/>
    </location>
</feature>
<dbReference type="GO" id="GO:0022857">
    <property type="term" value="F:transmembrane transporter activity"/>
    <property type="evidence" value="ECO:0007669"/>
    <property type="project" value="InterPro"/>
</dbReference>
<feature type="transmembrane region" description="Helical" evidence="8">
    <location>
        <begin position="285"/>
        <end position="305"/>
    </location>
</feature>
<dbReference type="AlphaFoldDB" id="E3DM57"/>
<dbReference type="InterPro" id="IPR000522">
    <property type="entry name" value="ABC_transptr_permease_BtuC"/>
</dbReference>
<dbReference type="eggNOG" id="COG0609">
    <property type="taxonomic scope" value="Bacteria"/>
</dbReference>
<accession>E3DM57</accession>
<evidence type="ECO:0000256" key="8">
    <source>
        <dbReference type="SAM" id="Phobius"/>
    </source>
</evidence>
<dbReference type="CDD" id="cd06550">
    <property type="entry name" value="TM_ABC_iron-siderophores_like"/>
    <property type="match status" value="1"/>
</dbReference>
<feature type="transmembrane region" description="Helical" evidence="8">
    <location>
        <begin position="197"/>
        <end position="220"/>
    </location>
</feature>
<evidence type="ECO:0000256" key="5">
    <source>
        <dbReference type="ARBA" id="ARBA00022692"/>
    </source>
</evidence>
<comment type="subcellular location">
    <subcellularLocation>
        <location evidence="1">Cell membrane</location>
        <topology evidence="1">Multi-pass membrane protein</topology>
    </subcellularLocation>
</comment>
<dbReference type="Pfam" id="PF01032">
    <property type="entry name" value="FecCD"/>
    <property type="match status" value="1"/>
</dbReference>
<dbReference type="SUPFAM" id="SSF81345">
    <property type="entry name" value="ABC transporter involved in vitamin B12 uptake, BtuC"/>
    <property type="match status" value="1"/>
</dbReference>
<sequence length="340" mass="36660">MKIFKENILTKKNCLLCALVIILFLIIVFSLNTGIAKVNFKNFGSDLYLDNIILKIRLPRVLLAVLAGLILGATGAVMQSILRNPLASPYTLGISASSAFGAGLIIVLGRSFLNPVLVNNYFSVLTILGSFSIALITILIINQIAKAEKSNNTTIILAGVALSYLFSAGLSFFKYIADQDELSTLTIWLLGGLFRAEWLDILVLTPTALIGIYLLALLAWDINTLNAGAEIALNLGVNVKKLRRQGTIIATLLTSIVVSFTGIIAFIGLIAPHLSRMIFGSDNRYLIFASALLGAIILLTADTLARTIISPAEIPVGIITSLLGAPFFLYMLLKKRGYSL</sequence>
<keyword evidence="10" id="KW-1185">Reference proteome</keyword>
<protein>
    <submittedName>
        <fullName evidence="9">Transport system permease protein</fullName>
    </submittedName>
</protein>
<keyword evidence="6 8" id="KW-1133">Transmembrane helix</keyword>
<evidence type="ECO:0000256" key="4">
    <source>
        <dbReference type="ARBA" id="ARBA00022475"/>
    </source>
</evidence>
<reference evidence="10" key="1">
    <citation type="submission" date="2010-10" db="EMBL/GenBank/DDBJ databases">
        <title>The complete genome of Halanaerobium praevalens DSM 2228.</title>
        <authorList>
            <consortium name="US DOE Joint Genome Institute (JGI-PGF)"/>
            <person name="Lucas S."/>
            <person name="Copeland A."/>
            <person name="Lapidus A."/>
            <person name="Glavina del Rio T."/>
            <person name="Dalin E."/>
            <person name="Tice H."/>
            <person name="Bruce D."/>
            <person name="Goodwin L."/>
            <person name="Pitluck S."/>
            <person name="Kyrpides N."/>
            <person name="Mavromatis K."/>
            <person name="Ivanova N."/>
            <person name="Ovchinnikova G."/>
            <person name="Chertkov O."/>
            <person name="Detter J.C."/>
            <person name="Han C."/>
            <person name="Larimer F."/>
            <person name="Land M."/>
            <person name="Hauser L."/>
            <person name="Markowitz V."/>
            <person name="Cheng J.-F."/>
            <person name="Hugenholtz P."/>
            <person name="Woyke T."/>
            <person name="Wu D."/>
            <person name="Tindall B."/>
            <person name="Pomrenke H.G."/>
            <person name="Brambilla E."/>
            <person name="Klenk H.-P."/>
            <person name="Eisen J.A."/>
        </authorList>
    </citation>
    <scope>NUCLEOTIDE SEQUENCE [LARGE SCALE GENOMIC DNA]</scope>
    <source>
        <strain evidence="10">ATCC 33744 / DSM 2228 / GSL</strain>
    </source>
</reference>
<feature type="transmembrane region" description="Helical" evidence="8">
    <location>
        <begin position="121"/>
        <end position="142"/>
    </location>
</feature>
<dbReference type="OrthoDB" id="9792889at2"/>
<evidence type="ECO:0000313" key="10">
    <source>
        <dbReference type="Proteomes" id="UP000006866"/>
    </source>
</evidence>
<feature type="transmembrane region" description="Helical" evidence="8">
    <location>
        <begin position="312"/>
        <end position="333"/>
    </location>
</feature>